<dbReference type="Proteomes" id="UP000693672">
    <property type="component" value="Unassembled WGS sequence"/>
</dbReference>
<evidence type="ECO:0008006" key="4">
    <source>
        <dbReference type="Google" id="ProtNLM"/>
    </source>
</evidence>
<accession>A0A916JVJ8</accession>
<protein>
    <recommendedName>
        <fullName evidence="4">Extracellular solute-binding protein</fullName>
    </recommendedName>
</protein>
<dbReference type="PANTHER" id="PTHR43649:SF12">
    <property type="entry name" value="DIACETYLCHITOBIOSE BINDING PROTEIN DASA"/>
    <property type="match status" value="1"/>
</dbReference>
<organism evidence="2 3">
    <name type="scientific">Paenibacillus solanacearum</name>
    <dbReference type="NCBI Taxonomy" id="2048548"/>
    <lineage>
        <taxon>Bacteria</taxon>
        <taxon>Bacillati</taxon>
        <taxon>Bacillota</taxon>
        <taxon>Bacilli</taxon>
        <taxon>Bacillales</taxon>
        <taxon>Paenibacillaceae</taxon>
        <taxon>Paenibacillus</taxon>
    </lineage>
</organism>
<dbReference type="InterPro" id="IPR050490">
    <property type="entry name" value="Bact_solute-bd_prot1"/>
</dbReference>
<proteinExistence type="predicted"/>
<sequence>MMGNLWKASIAAAVLSGVLSGCAGGAGGGTAAGTAPPEVKAEPMKPVTLQLFQHQTLLTQEDFNLLIAEPVKKKYPHITITLGKDTNIEKAVTAGEQIDLIAMWNGNIPSFQDLGLYEDMTPLLNKHKFDLSRFEPAALETIRSMSDKGELYALPYAQQFNALYYNKDVFEKFGVAYPQDGMTWEDAIELGKKVTRLDNGVQYRGLDPDHLTRILFPMSLNLIDLKTAKSQVTSDPYRKVFETGKAIYAIPGNKPANLKQSAITAFMKEKNVGMLATINIFNNLKQYPDLNWDVAQFPSYKERPNQYGMYDLHTMLISKSSANKDDAMRVLEVLFSNEVQLISSKKTARLSMLQDPEYRKVFGQDIFYLQGKRIQSIFKSKSPASPAFSPYYAKSIDMARDLFIDYVNDKMDVNTALRTLDEKITQYIETEKKK</sequence>
<dbReference type="Pfam" id="PF01547">
    <property type="entry name" value="SBP_bac_1"/>
    <property type="match status" value="1"/>
</dbReference>
<keyword evidence="1" id="KW-0732">Signal</keyword>
<gene>
    <name evidence="2" type="ORF">PAESOLCIP111_00927</name>
</gene>
<dbReference type="PANTHER" id="PTHR43649">
    <property type="entry name" value="ARABINOSE-BINDING PROTEIN-RELATED"/>
    <property type="match status" value="1"/>
</dbReference>
<feature type="chain" id="PRO_5038887003" description="Extracellular solute-binding protein" evidence="1">
    <location>
        <begin position="24"/>
        <end position="434"/>
    </location>
</feature>
<evidence type="ECO:0000313" key="2">
    <source>
        <dbReference type="EMBL" id="CAG7607138.1"/>
    </source>
</evidence>
<comment type="caution">
    <text evidence="2">The sequence shown here is derived from an EMBL/GenBank/DDBJ whole genome shotgun (WGS) entry which is preliminary data.</text>
</comment>
<dbReference type="EMBL" id="CAJVAS010000003">
    <property type="protein sequence ID" value="CAG7607138.1"/>
    <property type="molecule type" value="Genomic_DNA"/>
</dbReference>
<dbReference type="RefSeq" id="WP_218090760.1">
    <property type="nucleotide sequence ID" value="NZ_CAJVAS010000003.1"/>
</dbReference>
<dbReference type="InterPro" id="IPR006059">
    <property type="entry name" value="SBP"/>
</dbReference>
<feature type="signal peptide" evidence="1">
    <location>
        <begin position="1"/>
        <end position="23"/>
    </location>
</feature>
<dbReference type="PROSITE" id="PS51257">
    <property type="entry name" value="PROKAR_LIPOPROTEIN"/>
    <property type="match status" value="1"/>
</dbReference>
<name>A0A916JVJ8_9BACL</name>
<dbReference type="AlphaFoldDB" id="A0A916JVJ8"/>
<keyword evidence="3" id="KW-1185">Reference proteome</keyword>
<reference evidence="2" key="1">
    <citation type="submission" date="2021-06" db="EMBL/GenBank/DDBJ databases">
        <authorList>
            <person name="Criscuolo A."/>
        </authorList>
    </citation>
    <scope>NUCLEOTIDE SEQUENCE</scope>
    <source>
        <strain evidence="2">CIP111600</strain>
    </source>
</reference>
<evidence type="ECO:0000313" key="3">
    <source>
        <dbReference type="Proteomes" id="UP000693672"/>
    </source>
</evidence>
<evidence type="ECO:0000256" key="1">
    <source>
        <dbReference type="SAM" id="SignalP"/>
    </source>
</evidence>